<keyword evidence="3" id="KW-0731">Sigma factor</keyword>
<dbReference type="Gene3D" id="1.10.1740.10">
    <property type="match status" value="1"/>
</dbReference>
<evidence type="ECO:0000256" key="2">
    <source>
        <dbReference type="ARBA" id="ARBA00023015"/>
    </source>
</evidence>
<dbReference type="EMBL" id="AGUD01000017">
    <property type="protein sequence ID" value="EHN12599.1"/>
    <property type="molecule type" value="Genomic_DNA"/>
</dbReference>
<sequence length="171" mass="19795">MLSAGDRISFETFYVRHVDTVLAYVSRRVSQPDVAFDVVAETFARALDRRTQYRSRRGPAVAWLLTIARNVLIDAQRRGRVADDTRQRLQMQPVVLEDEELREIEERSAAPLSEALQRLPAAQREAVERRVLQEEPYATIATSLKCSEQVVRQRVRRGLAALREDYQEEQR</sequence>
<dbReference type="Pfam" id="PF04542">
    <property type="entry name" value="Sigma70_r2"/>
    <property type="match status" value="1"/>
</dbReference>
<protein>
    <submittedName>
        <fullName evidence="7">RNA polymerase ECF-subfamily sigma factor</fullName>
    </submittedName>
</protein>
<evidence type="ECO:0000259" key="6">
    <source>
        <dbReference type="Pfam" id="PF08281"/>
    </source>
</evidence>
<dbReference type="Pfam" id="PF08281">
    <property type="entry name" value="Sigma70_r4_2"/>
    <property type="match status" value="1"/>
</dbReference>
<dbReference type="PANTHER" id="PTHR43133:SF62">
    <property type="entry name" value="RNA POLYMERASE SIGMA FACTOR SIGZ"/>
    <property type="match status" value="1"/>
</dbReference>
<evidence type="ECO:0000313" key="7">
    <source>
        <dbReference type="EMBL" id="EHN12599.1"/>
    </source>
</evidence>
<accession>H0E124</accession>
<dbReference type="GO" id="GO:0016987">
    <property type="term" value="F:sigma factor activity"/>
    <property type="evidence" value="ECO:0007669"/>
    <property type="project" value="UniProtKB-KW"/>
</dbReference>
<dbReference type="SUPFAM" id="SSF88946">
    <property type="entry name" value="Sigma2 domain of RNA polymerase sigma factors"/>
    <property type="match status" value="1"/>
</dbReference>
<dbReference type="Proteomes" id="UP000005143">
    <property type="component" value="Unassembled WGS sequence"/>
</dbReference>
<evidence type="ECO:0000256" key="1">
    <source>
        <dbReference type="ARBA" id="ARBA00010641"/>
    </source>
</evidence>
<keyword evidence="2" id="KW-0805">Transcription regulation</keyword>
<comment type="caution">
    <text evidence="7">The sequence shown here is derived from an EMBL/GenBank/DDBJ whole genome shotgun (WGS) entry which is preliminary data.</text>
</comment>
<evidence type="ECO:0000256" key="4">
    <source>
        <dbReference type="ARBA" id="ARBA00023163"/>
    </source>
</evidence>
<proteinExistence type="inferred from homology"/>
<dbReference type="InterPro" id="IPR007627">
    <property type="entry name" value="RNA_pol_sigma70_r2"/>
</dbReference>
<dbReference type="AlphaFoldDB" id="H0E124"/>
<dbReference type="GO" id="GO:0006352">
    <property type="term" value="P:DNA-templated transcription initiation"/>
    <property type="evidence" value="ECO:0007669"/>
    <property type="project" value="InterPro"/>
</dbReference>
<keyword evidence="8" id="KW-1185">Reference proteome</keyword>
<dbReference type="InterPro" id="IPR013325">
    <property type="entry name" value="RNA_pol_sigma_r2"/>
</dbReference>
<name>H0E124_9ACTN</name>
<comment type="similarity">
    <text evidence="1">Belongs to the sigma-70 factor family. ECF subfamily.</text>
</comment>
<evidence type="ECO:0000313" key="8">
    <source>
        <dbReference type="Proteomes" id="UP000005143"/>
    </source>
</evidence>
<feature type="domain" description="RNA polymerase sigma factor 70 region 4 type 2" evidence="6">
    <location>
        <begin position="112"/>
        <end position="162"/>
    </location>
</feature>
<keyword evidence="4" id="KW-0804">Transcription</keyword>
<dbReference type="InterPro" id="IPR013324">
    <property type="entry name" value="RNA_pol_sigma_r3/r4-like"/>
</dbReference>
<dbReference type="InterPro" id="IPR039425">
    <property type="entry name" value="RNA_pol_sigma-70-like"/>
</dbReference>
<reference evidence="7 8" key="1">
    <citation type="journal article" date="2013" name="Biodegradation">
        <title>Quantitative proteomic analysis of ibuprofen-degrading Patulibacter sp. strain I11.</title>
        <authorList>
            <person name="Almeida B."/>
            <person name="Kjeldal H."/>
            <person name="Lolas I."/>
            <person name="Knudsen A.D."/>
            <person name="Carvalho G."/>
            <person name="Nielsen K.L."/>
            <person name="Barreto Crespo M.T."/>
            <person name="Stensballe A."/>
            <person name="Nielsen J.L."/>
        </authorList>
    </citation>
    <scope>NUCLEOTIDE SEQUENCE [LARGE SCALE GENOMIC DNA]</scope>
    <source>
        <strain evidence="7 8">I11</strain>
    </source>
</reference>
<dbReference type="SUPFAM" id="SSF88659">
    <property type="entry name" value="Sigma3 and sigma4 domains of RNA polymerase sigma factors"/>
    <property type="match status" value="1"/>
</dbReference>
<dbReference type="Gene3D" id="1.10.10.10">
    <property type="entry name" value="Winged helix-like DNA-binding domain superfamily/Winged helix DNA-binding domain"/>
    <property type="match status" value="1"/>
</dbReference>
<evidence type="ECO:0000259" key="5">
    <source>
        <dbReference type="Pfam" id="PF04542"/>
    </source>
</evidence>
<dbReference type="PANTHER" id="PTHR43133">
    <property type="entry name" value="RNA POLYMERASE ECF-TYPE SIGMA FACTO"/>
    <property type="match status" value="1"/>
</dbReference>
<dbReference type="InterPro" id="IPR013249">
    <property type="entry name" value="RNA_pol_sigma70_r4_t2"/>
</dbReference>
<organism evidence="7 8">
    <name type="scientific">Patulibacter medicamentivorans</name>
    <dbReference type="NCBI Taxonomy" id="1097667"/>
    <lineage>
        <taxon>Bacteria</taxon>
        <taxon>Bacillati</taxon>
        <taxon>Actinomycetota</taxon>
        <taxon>Thermoleophilia</taxon>
        <taxon>Solirubrobacterales</taxon>
        <taxon>Patulibacteraceae</taxon>
        <taxon>Patulibacter</taxon>
    </lineage>
</organism>
<gene>
    <name evidence="7" type="ORF">PAI11_04830</name>
</gene>
<evidence type="ECO:0000256" key="3">
    <source>
        <dbReference type="ARBA" id="ARBA00023082"/>
    </source>
</evidence>
<dbReference type="InterPro" id="IPR036388">
    <property type="entry name" value="WH-like_DNA-bd_sf"/>
</dbReference>
<feature type="domain" description="RNA polymerase sigma-70 region 2" evidence="5">
    <location>
        <begin position="14"/>
        <end position="79"/>
    </location>
</feature>
<dbReference type="NCBIfam" id="TIGR02937">
    <property type="entry name" value="sigma70-ECF"/>
    <property type="match status" value="1"/>
</dbReference>
<dbReference type="InterPro" id="IPR014284">
    <property type="entry name" value="RNA_pol_sigma-70_dom"/>
</dbReference>
<dbReference type="GO" id="GO:0003677">
    <property type="term" value="F:DNA binding"/>
    <property type="evidence" value="ECO:0007669"/>
    <property type="project" value="InterPro"/>
</dbReference>